<proteinExistence type="predicted"/>
<comment type="caution">
    <text evidence="2">The sequence shown here is derived from an EMBL/GenBank/DDBJ whole genome shotgun (WGS) entry which is preliminary data.</text>
</comment>
<feature type="non-terminal residue" evidence="2">
    <location>
        <position position="353"/>
    </location>
</feature>
<keyword evidence="3" id="KW-1185">Reference proteome</keyword>
<feature type="domain" description="Reverse transcriptase" evidence="1">
    <location>
        <begin position="149"/>
        <end position="250"/>
    </location>
</feature>
<gene>
    <name evidence="2" type="ORF">PACLA_8A029196</name>
</gene>
<dbReference type="Pfam" id="PF00078">
    <property type="entry name" value="RVT_1"/>
    <property type="match status" value="1"/>
</dbReference>
<evidence type="ECO:0000313" key="2">
    <source>
        <dbReference type="EMBL" id="CAB4034868.1"/>
    </source>
</evidence>
<dbReference type="SUPFAM" id="SSF56672">
    <property type="entry name" value="DNA/RNA polymerases"/>
    <property type="match status" value="1"/>
</dbReference>
<dbReference type="InterPro" id="IPR043502">
    <property type="entry name" value="DNA/RNA_pol_sf"/>
</dbReference>
<accession>A0A7D9LM16</accession>
<sequence length="353" mass="39965">MPAWKAINNILSRKSPKSIINNNMKVNDRDVVMPEEVSDCFNKYFADIGAKVANSVENSNCTFAEYLNNSASKNTTFSFQTVEPQLVYHLLQTISPSKATGVDKIPEKILKLAAPVIAQSLTNLFNYSITTETFPSEWKIAKVIPLHKSGPRNLLDNYRPISILPTISKIFEKIIYRQIFTYLNTNNIISKYQFGFRPNHSTADALLHSTNEWYTNLDRGMFNIAVFLDLKKAFDTINHKILTSKLGFYGVRMFADDTTLTACGKSLLEIESKINSDLANVNAWLLANKLSLNLVKTEYLLIGSRSKINNLTSEPNIVINNRPIKRVTETKSLGILIDQFLSWDSHLDELCKK</sequence>
<organism evidence="2 3">
    <name type="scientific">Paramuricea clavata</name>
    <name type="common">Red gorgonian</name>
    <name type="synonym">Violescent sea-whip</name>
    <dbReference type="NCBI Taxonomy" id="317549"/>
    <lineage>
        <taxon>Eukaryota</taxon>
        <taxon>Metazoa</taxon>
        <taxon>Cnidaria</taxon>
        <taxon>Anthozoa</taxon>
        <taxon>Octocorallia</taxon>
        <taxon>Malacalcyonacea</taxon>
        <taxon>Plexauridae</taxon>
        <taxon>Paramuricea</taxon>
    </lineage>
</organism>
<name>A0A7D9LM16_PARCT</name>
<dbReference type="CDD" id="cd01650">
    <property type="entry name" value="RT_nLTR_like"/>
    <property type="match status" value="1"/>
</dbReference>
<dbReference type="PANTHER" id="PTHR47510:SF3">
    <property type="entry name" value="ENDO_EXONUCLEASE_PHOSPHATASE DOMAIN-CONTAINING PROTEIN"/>
    <property type="match status" value="1"/>
</dbReference>
<protein>
    <recommendedName>
        <fullName evidence="1">Reverse transcriptase domain-containing protein</fullName>
    </recommendedName>
</protein>
<dbReference type="InterPro" id="IPR000477">
    <property type="entry name" value="RT_dom"/>
</dbReference>
<dbReference type="EMBL" id="CACRXK020020492">
    <property type="protein sequence ID" value="CAB4034868.1"/>
    <property type="molecule type" value="Genomic_DNA"/>
</dbReference>
<evidence type="ECO:0000259" key="1">
    <source>
        <dbReference type="Pfam" id="PF00078"/>
    </source>
</evidence>
<dbReference type="Proteomes" id="UP001152795">
    <property type="component" value="Unassembled WGS sequence"/>
</dbReference>
<dbReference type="PANTHER" id="PTHR47510">
    <property type="entry name" value="REVERSE TRANSCRIPTASE DOMAIN-CONTAINING PROTEIN"/>
    <property type="match status" value="1"/>
</dbReference>
<evidence type="ECO:0000313" key="3">
    <source>
        <dbReference type="Proteomes" id="UP001152795"/>
    </source>
</evidence>
<reference evidence="2" key="1">
    <citation type="submission" date="2020-04" db="EMBL/GenBank/DDBJ databases">
        <authorList>
            <person name="Alioto T."/>
            <person name="Alioto T."/>
            <person name="Gomez Garrido J."/>
        </authorList>
    </citation>
    <scope>NUCLEOTIDE SEQUENCE</scope>
    <source>
        <strain evidence="2">A484AB</strain>
    </source>
</reference>
<dbReference type="OrthoDB" id="6016580at2759"/>
<dbReference type="AlphaFoldDB" id="A0A7D9LM16"/>